<dbReference type="Proteomes" id="UP001054252">
    <property type="component" value="Unassembled WGS sequence"/>
</dbReference>
<keyword evidence="5" id="KW-1185">Reference proteome</keyword>
<organism evidence="4 5">
    <name type="scientific">Rubroshorea leprosula</name>
    <dbReference type="NCBI Taxonomy" id="152421"/>
    <lineage>
        <taxon>Eukaryota</taxon>
        <taxon>Viridiplantae</taxon>
        <taxon>Streptophyta</taxon>
        <taxon>Embryophyta</taxon>
        <taxon>Tracheophyta</taxon>
        <taxon>Spermatophyta</taxon>
        <taxon>Magnoliopsida</taxon>
        <taxon>eudicotyledons</taxon>
        <taxon>Gunneridae</taxon>
        <taxon>Pentapetalae</taxon>
        <taxon>rosids</taxon>
        <taxon>malvids</taxon>
        <taxon>Malvales</taxon>
        <taxon>Dipterocarpaceae</taxon>
        <taxon>Rubroshorea</taxon>
    </lineage>
</organism>
<reference evidence="4 5" key="1">
    <citation type="journal article" date="2021" name="Commun. Biol.">
        <title>The genome of Shorea leprosula (Dipterocarpaceae) highlights the ecological relevance of drought in aseasonal tropical rainforests.</title>
        <authorList>
            <person name="Ng K.K.S."/>
            <person name="Kobayashi M.J."/>
            <person name="Fawcett J.A."/>
            <person name="Hatakeyama M."/>
            <person name="Paape T."/>
            <person name="Ng C.H."/>
            <person name="Ang C.C."/>
            <person name="Tnah L.H."/>
            <person name="Lee C.T."/>
            <person name="Nishiyama T."/>
            <person name="Sese J."/>
            <person name="O'Brien M.J."/>
            <person name="Copetti D."/>
            <person name="Mohd Noor M.I."/>
            <person name="Ong R.C."/>
            <person name="Putra M."/>
            <person name="Sireger I.Z."/>
            <person name="Indrioko S."/>
            <person name="Kosugi Y."/>
            <person name="Izuno A."/>
            <person name="Isagi Y."/>
            <person name="Lee S.L."/>
            <person name="Shimizu K.K."/>
        </authorList>
    </citation>
    <scope>NUCLEOTIDE SEQUENCE [LARGE SCALE GENOMIC DNA]</scope>
    <source>
        <strain evidence="4">214</strain>
    </source>
</reference>
<name>A0AAV5HMQ6_9ROSI</name>
<sequence>MIKGRSEVSRAAIDHMMQPHDHWDNYSSVALRTHSLMTCQKPALELKAYKLTPQRQWSLTNERELNKMKLLLECAVAITADNLGEAHRLLLELAQMASPYGTSCAERVVAYFAKAMMSRVINSWLGICSPLINHKSIHSTFHVFNSVSPFIKFAHFTSNQAILGALQCRDRVHIIDLDIMQGLQWPALFHILANRLEGPPYLRMTGFGASMDLLVETERRLSNFARRVGMSFEFHPVAKNFGEIDIGAWSKTSPTTAGPPWTASWGHSTIFQPCLIPSGRPFHVMTLEGTKWSIALSIGKSTTYWPIAGPARSGKDKFQQWRSKLAMRSCFVQVPMSSNAVAQAQLILNMFPPAHGYSLVQGDGTLRLIRAR</sequence>
<feature type="region of interest" description="SAW" evidence="3">
    <location>
        <begin position="299"/>
        <end position="372"/>
    </location>
</feature>
<comment type="similarity">
    <text evidence="3">Belongs to the GRAS family.</text>
</comment>
<comment type="caution">
    <text evidence="4">The sequence shown here is derived from an EMBL/GenBank/DDBJ whole genome shotgun (WGS) entry which is preliminary data.</text>
</comment>
<evidence type="ECO:0000313" key="4">
    <source>
        <dbReference type="EMBL" id="GKU86290.1"/>
    </source>
</evidence>
<keyword evidence="2" id="KW-0804">Transcription</keyword>
<gene>
    <name evidence="4" type="ORF">SLEP1_g833</name>
</gene>
<dbReference type="EMBL" id="BPVZ01000001">
    <property type="protein sequence ID" value="GKU86290.1"/>
    <property type="molecule type" value="Genomic_DNA"/>
</dbReference>
<protein>
    <submittedName>
        <fullName evidence="4">Uncharacterized protein</fullName>
    </submittedName>
</protein>
<dbReference type="PANTHER" id="PTHR31636">
    <property type="entry name" value="OSJNBA0084A10.13 PROTEIN-RELATED"/>
    <property type="match status" value="1"/>
</dbReference>
<feature type="region of interest" description="VHIID" evidence="3">
    <location>
        <begin position="141"/>
        <end position="206"/>
    </location>
</feature>
<dbReference type="Pfam" id="PF03514">
    <property type="entry name" value="GRAS"/>
    <property type="match status" value="1"/>
</dbReference>
<comment type="caution">
    <text evidence="3">Lacks conserved residue(s) required for the propagation of feature annotation.</text>
</comment>
<dbReference type="AlphaFoldDB" id="A0AAV5HMQ6"/>
<accession>A0AAV5HMQ6</accession>
<dbReference type="PROSITE" id="PS50985">
    <property type="entry name" value="GRAS"/>
    <property type="match status" value="1"/>
</dbReference>
<evidence type="ECO:0000256" key="3">
    <source>
        <dbReference type="PROSITE-ProRule" id="PRU01191"/>
    </source>
</evidence>
<keyword evidence="1" id="KW-0805">Transcription regulation</keyword>
<dbReference type="InterPro" id="IPR005202">
    <property type="entry name" value="TF_GRAS"/>
</dbReference>
<proteinExistence type="inferred from homology"/>
<evidence type="ECO:0000256" key="1">
    <source>
        <dbReference type="ARBA" id="ARBA00023015"/>
    </source>
</evidence>
<evidence type="ECO:0000313" key="5">
    <source>
        <dbReference type="Proteomes" id="UP001054252"/>
    </source>
</evidence>
<evidence type="ECO:0000256" key="2">
    <source>
        <dbReference type="ARBA" id="ARBA00023163"/>
    </source>
</evidence>
<feature type="short sequence motif" description="VHIID" evidence="3">
    <location>
        <begin position="172"/>
        <end position="176"/>
    </location>
</feature>